<keyword evidence="5" id="KW-0805">Transcription regulation</keyword>
<organism evidence="8 9">
    <name type="scientific">Asparagus officinalis</name>
    <name type="common">Garden asparagus</name>
    <dbReference type="NCBI Taxonomy" id="4686"/>
    <lineage>
        <taxon>Eukaryota</taxon>
        <taxon>Viridiplantae</taxon>
        <taxon>Streptophyta</taxon>
        <taxon>Embryophyta</taxon>
        <taxon>Tracheophyta</taxon>
        <taxon>Spermatophyta</taxon>
        <taxon>Magnoliopsida</taxon>
        <taxon>Liliopsida</taxon>
        <taxon>Asparagales</taxon>
        <taxon>Asparagaceae</taxon>
        <taxon>Asparagoideae</taxon>
        <taxon>Asparagus</taxon>
    </lineage>
</organism>
<dbReference type="AlphaFoldDB" id="A0A5P1EJK6"/>
<sequence>MMNGGNSNNNNSYFNFSRYPFTPTQWQELEQQALIYKYMASGIPIPSDLLLPIKRSSFLSCPQPTAGWSFLQMGYGFGRKAEDPEPGRCRRTDGKKWRCSKEAYPDSKYCERHMHRGKNRSRKPVEISINSTSNKNSISPYPQLYPQSNSWELRPLGLGEPKQRQEKAEHCFVLGADFKNQRPVKERDFFEGESSSLGSSSSSSSSYSKTQLSISIPMGLHDFTHWLVLIQSVQLLHNGRCLE</sequence>
<dbReference type="InterPro" id="IPR014978">
    <property type="entry name" value="Gln-Leu-Gln_QLQ"/>
</dbReference>
<dbReference type="GO" id="GO:0005634">
    <property type="term" value="C:nucleus"/>
    <property type="evidence" value="ECO:0007669"/>
    <property type="project" value="UniProtKB-SubCell"/>
</dbReference>
<dbReference type="Proteomes" id="UP000243459">
    <property type="component" value="Chromosome 6"/>
</dbReference>
<dbReference type="Pfam" id="PF08880">
    <property type="entry name" value="QLQ"/>
    <property type="match status" value="1"/>
</dbReference>
<keyword evidence="5" id="KW-0010">Activator</keyword>
<evidence type="ECO:0000259" key="6">
    <source>
        <dbReference type="PROSITE" id="PS51666"/>
    </source>
</evidence>
<feature type="domain" description="QLQ" evidence="6">
    <location>
        <begin position="20"/>
        <end position="55"/>
    </location>
</feature>
<proteinExistence type="inferred from homology"/>
<dbReference type="GO" id="GO:0006355">
    <property type="term" value="P:regulation of DNA-templated transcription"/>
    <property type="evidence" value="ECO:0007669"/>
    <property type="project" value="InterPro"/>
</dbReference>
<protein>
    <recommendedName>
        <fullName evidence="5">Growth-regulating factor</fullName>
    </recommendedName>
</protein>
<accession>A0A5P1EJK6</accession>
<dbReference type="PANTHER" id="PTHR31602:SF46">
    <property type="entry name" value="GROWTH-REGULATING FACTOR 6"/>
    <property type="match status" value="1"/>
</dbReference>
<keyword evidence="5" id="KW-0804">Transcription</keyword>
<evidence type="ECO:0000256" key="3">
    <source>
        <dbReference type="ARBA" id="ARBA00023242"/>
    </source>
</evidence>
<dbReference type="GO" id="GO:0006351">
    <property type="term" value="P:DNA-templated transcription"/>
    <property type="evidence" value="ECO:0007669"/>
    <property type="project" value="UniProtKB-UniRule"/>
</dbReference>
<dbReference type="PANTHER" id="PTHR31602">
    <property type="entry name" value="GROWTH-REGULATING FACTOR 5"/>
    <property type="match status" value="1"/>
</dbReference>
<gene>
    <name evidence="8" type="ORF">A4U43_C06F4370</name>
</gene>
<dbReference type="GO" id="GO:0005524">
    <property type="term" value="F:ATP binding"/>
    <property type="evidence" value="ECO:0007669"/>
    <property type="project" value="UniProtKB-UniRule"/>
</dbReference>
<dbReference type="GO" id="GO:0032502">
    <property type="term" value="P:developmental process"/>
    <property type="evidence" value="ECO:0007669"/>
    <property type="project" value="InterPro"/>
</dbReference>
<name>A0A5P1EJK6_ASPOF</name>
<dbReference type="EMBL" id="CM007386">
    <property type="protein sequence ID" value="ONK66122.1"/>
    <property type="molecule type" value="Genomic_DNA"/>
</dbReference>
<dbReference type="PROSITE" id="PS51666">
    <property type="entry name" value="QLQ"/>
    <property type="match status" value="1"/>
</dbReference>
<comment type="similarity">
    <text evidence="2 5">Belongs to the GRF family.</text>
</comment>
<evidence type="ECO:0000256" key="5">
    <source>
        <dbReference type="RuleBase" id="RU367127"/>
    </source>
</evidence>
<evidence type="ECO:0000313" key="8">
    <source>
        <dbReference type="EMBL" id="ONK66122.1"/>
    </source>
</evidence>
<comment type="subcellular location">
    <subcellularLocation>
        <location evidence="1 4 5">Nucleus</location>
    </subcellularLocation>
</comment>
<feature type="short sequence motif" description="Bipartite nuclear localization signal" evidence="4">
    <location>
        <begin position="116"/>
        <end position="123"/>
    </location>
</feature>
<dbReference type="InterPro" id="IPR014977">
    <property type="entry name" value="WRC_dom"/>
</dbReference>
<keyword evidence="9" id="KW-1185">Reference proteome</keyword>
<reference evidence="9" key="1">
    <citation type="journal article" date="2017" name="Nat. Commun.">
        <title>The asparagus genome sheds light on the origin and evolution of a young Y chromosome.</title>
        <authorList>
            <person name="Harkess A."/>
            <person name="Zhou J."/>
            <person name="Xu C."/>
            <person name="Bowers J.E."/>
            <person name="Van der Hulst R."/>
            <person name="Ayyampalayam S."/>
            <person name="Mercati F."/>
            <person name="Riccardi P."/>
            <person name="McKain M.R."/>
            <person name="Kakrana A."/>
            <person name="Tang H."/>
            <person name="Ray J."/>
            <person name="Groenendijk J."/>
            <person name="Arikit S."/>
            <person name="Mathioni S.M."/>
            <person name="Nakano M."/>
            <person name="Shan H."/>
            <person name="Telgmann-Rauber A."/>
            <person name="Kanno A."/>
            <person name="Yue Z."/>
            <person name="Chen H."/>
            <person name="Li W."/>
            <person name="Chen Y."/>
            <person name="Xu X."/>
            <person name="Zhang Y."/>
            <person name="Luo S."/>
            <person name="Chen H."/>
            <person name="Gao J."/>
            <person name="Mao Z."/>
            <person name="Pires J.C."/>
            <person name="Luo M."/>
            <person name="Kudrna D."/>
            <person name="Wing R.A."/>
            <person name="Meyers B.C."/>
            <person name="Yi K."/>
            <person name="Kong H."/>
            <person name="Lavrijsen P."/>
            <person name="Sunseri F."/>
            <person name="Falavigna A."/>
            <person name="Ye Y."/>
            <person name="Leebens-Mack J.H."/>
            <person name="Chen G."/>
        </authorList>
    </citation>
    <scope>NUCLEOTIDE SEQUENCE [LARGE SCALE GENOMIC DNA]</scope>
    <source>
        <strain evidence="9">cv. DH0086</strain>
    </source>
</reference>
<dbReference type="PROSITE" id="PS51667">
    <property type="entry name" value="WRC"/>
    <property type="match status" value="1"/>
</dbReference>
<feature type="short sequence motif" description="Bipartite nuclear localization signal" evidence="4">
    <location>
        <begin position="88"/>
        <end position="98"/>
    </location>
</feature>
<keyword evidence="3 4" id="KW-0539">Nucleus</keyword>
<evidence type="ECO:0000313" key="9">
    <source>
        <dbReference type="Proteomes" id="UP000243459"/>
    </source>
</evidence>
<evidence type="ECO:0000256" key="4">
    <source>
        <dbReference type="PROSITE-ProRule" id="PRU01002"/>
    </source>
</evidence>
<evidence type="ECO:0000256" key="2">
    <source>
        <dbReference type="ARBA" id="ARBA00008122"/>
    </source>
</evidence>
<evidence type="ECO:0000256" key="1">
    <source>
        <dbReference type="ARBA" id="ARBA00004123"/>
    </source>
</evidence>
<dbReference type="Pfam" id="PF08879">
    <property type="entry name" value="WRC"/>
    <property type="match status" value="1"/>
</dbReference>
<comment type="function">
    <text evidence="5">Transcription activator.</text>
</comment>
<dbReference type="Gramene" id="ONK66122">
    <property type="protein sequence ID" value="ONK66122"/>
    <property type="gene ID" value="A4U43_C06F4370"/>
</dbReference>
<dbReference type="InterPro" id="IPR031137">
    <property type="entry name" value="GRF"/>
</dbReference>
<dbReference type="SMART" id="SM00951">
    <property type="entry name" value="QLQ"/>
    <property type="match status" value="1"/>
</dbReference>
<evidence type="ECO:0000259" key="7">
    <source>
        <dbReference type="PROSITE" id="PS51667"/>
    </source>
</evidence>
<feature type="domain" description="WRC" evidence="7">
    <location>
        <begin position="83"/>
        <end position="127"/>
    </location>
</feature>
<comment type="domain">
    <text evidence="5">The QLQ domain and WRC domain may be involved in protein-protein interaction and DNA-binding, respectively.</text>
</comment>